<dbReference type="EMBL" id="MU393442">
    <property type="protein sequence ID" value="KAI4867923.1"/>
    <property type="molecule type" value="Genomic_DNA"/>
</dbReference>
<comment type="caution">
    <text evidence="1">The sequence shown here is derived from an EMBL/GenBank/DDBJ whole genome shotgun (WGS) entry which is preliminary data.</text>
</comment>
<name>A0ACB9Z8I9_9PEZI</name>
<dbReference type="Proteomes" id="UP001497700">
    <property type="component" value="Unassembled WGS sequence"/>
</dbReference>
<reference evidence="1 2" key="1">
    <citation type="journal article" date="2022" name="New Phytol.">
        <title>Ecological generalism drives hyperdiversity of secondary metabolite gene clusters in xylarialean endophytes.</title>
        <authorList>
            <person name="Franco M.E.E."/>
            <person name="Wisecaver J.H."/>
            <person name="Arnold A.E."/>
            <person name="Ju Y.M."/>
            <person name="Slot J.C."/>
            <person name="Ahrendt S."/>
            <person name="Moore L.P."/>
            <person name="Eastman K.E."/>
            <person name="Scott K."/>
            <person name="Konkel Z."/>
            <person name="Mondo S.J."/>
            <person name="Kuo A."/>
            <person name="Hayes R.D."/>
            <person name="Haridas S."/>
            <person name="Andreopoulos B."/>
            <person name="Riley R."/>
            <person name="LaButti K."/>
            <person name="Pangilinan J."/>
            <person name="Lipzen A."/>
            <person name="Amirebrahimi M."/>
            <person name="Yan J."/>
            <person name="Adam C."/>
            <person name="Keymanesh K."/>
            <person name="Ng V."/>
            <person name="Louie K."/>
            <person name="Northen T."/>
            <person name="Drula E."/>
            <person name="Henrissat B."/>
            <person name="Hsieh H.M."/>
            <person name="Youens-Clark K."/>
            <person name="Lutzoni F."/>
            <person name="Miadlikowska J."/>
            <person name="Eastwood D.C."/>
            <person name="Hamelin R.C."/>
            <person name="Grigoriev I.V."/>
            <person name="U'Ren J.M."/>
        </authorList>
    </citation>
    <scope>NUCLEOTIDE SEQUENCE [LARGE SCALE GENOMIC DNA]</scope>
    <source>
        <strain evidence="1 2">CBS 119005</strain>
    </source>
</reference>
<evidence type="ECO:0000313" key="2">
    <source>
        <dbReference type="Proteomes" id="UP001497700"/>
    </source>
</evidence>
<protein>
    <submittedName>
        <fullName evidence="1">Uncharacterized protein</fullName>
    </submittedName>
</protein>
<keyword evidence="2" id="KW-1185">Reference proteome</keyword>
<gene>
    <name evidence="1" type="ORF">F4820DRAFT_411744</name>
</gene>
<evidence type="ECO:0000313" key="1">
    <source>
        <dbReference type="EMBL" id="KAI4867923.1"/>
    </source>
</evidence>
<feature type="non-terminal residue" evidence="1">
    <location>
        <position position="97"/>
    </location>
</feature>
<sequence length="97" mass="11153">MPKQDEDYKRQVEGANQTLLDGLRAQQKVAEKGDDIEENSWEPFLNQLEGLVADGELLQETCTEVEEFRDNLLAHTSVLLQSRGRELRDRLNTPVRD</sequence>
<proteinExistence type="predicted"/>
<organism evidence="1 2">
    <name type="scientific">Hypoxylon rubiginosum</name>
    <dbReference type="NCBI Taxonomy" id="110542"/>
    <lineage>
        <taxon>Eukaryota</taxon>
        <taxon>Fungi</taxon>
        <taxon>Dikarya</taxon>
        <taxon>Ascomycota</taxon>
        <taxon>Pezizomycotina</taxon>
        <taxon>Sordariomycetes</taxon>
        <taxon>Xylariomycetidae</taxon>
        <taxon>Xylariales</taxon>
        <taxon>Hypoxylaceae</taxon>
        <taxon>Hypoxylon</taxon>
    </lineage>
</organism>
<accession>A0ACB9Z8I9</accession>